<dbReference type="InterPro" id="IPR000594">
    <property type="entry name" value="ThiF_NAD_FAD-bd"/>
</dbReference>
<dbReference type="InterPro" id="IPR001763">
    <property type="entry name" value="Rhodanese-like_dom"/>
</dbReference>
<dbReference type="CDD" id="cd00757">
    <property type="entry name" value="ThiF_MoeB_HesA_family"/>
    <property type="match status" value="1"/>
</dbReference>
<dbReference type="GeneID" id="82876505"/>
<dbReference type="PANTHER" id="PTHR10953:SF102">
    <property type="entry name" value="ADENYLYLTRANSFERASE AND SULFURTRANSFERASE MOCS3"/>
    <property type="match status" value="1"/>
</dbReference>
<dbReference type="Pfam" id="PF00899">
    <property type="entry name" value="ThiF"/>
    <property type="match status" value="1"/>
</dbReference>
<dbReference type="SUPFAM" id="SSF69572">
    <property type="entry name" value="Activating enzymes of the ubiquitin-like proteins"/>
    <property type="match status" value="1"/>
</dbReference>
<feature type="domain" description="Rhodanese" evidence="2">
    <location>
        <begin position="287"/>
        <end position="375"/>
    </location>
</feature>
<dbReference type="EMBL" id="CP004350">
    <property type="protein sequence ID" value="AHI18888.1"/>
    <property type="molecule type" value="Genomic_DNA"/>
</dbReference>
<evidence type="ECO:0000313" key="3">
    <source>
        <dbReference type="EMBL" id="AHI18888.1"/>
    </source>
</evidence>
<feature type="region of interest" description="Disordered" evidence="1">
    <location>
        <begin position="249"/>
        <end position="279"/>
    </location>
</feature>
<dbReference type="CDD" id="cd00158">
    <property type="entry name" value="RHOD"/>
    <property type="match status" value="1"/>
</dbReference>
<dbReference type="PROSITE" id="PS50206">
    <property type="entry name" value="RHODANESE_3"/>
    <property type="match status" value="1"/>
</dbReference>
<reference evidence="4" key="1">
    <citation type="submission" date="2013-02" db="EMBL/GenBank/DDBJ databases">
        <title>The complete genome sequence of Corynebacterium casei LMG S-19264 (=DSM 44701).</title>
        <authorList>
            <person name="Ruckert C."/>
            <person name="Albersmeier A."/>
            <person name="Kalinowski J."/>
        </authorList>
    </citation>
    <scope>NUCLEOTIDE SEQUENCE [LARGE SCALE GENOMIC DNA]</scope>
    <source>
        <strain evidence="4">LMG S-19264</strain>
    </source>
</reference>
<dbReference type="InterPro" id="IPR045886">
    <property type="entry name" value="ThiF/MoeB/HesA"/>
</dbReference>
<dbReference type="InterPro" id="IPR036873">
    <property type="entry name" value="Rhodanese-like_dom_sf"/>
</dbReference>
<protein>
    <submittedName>
        <fullName evidence="3">Molybdopterin biosynthesis protein MoeB</fullName>
    </submittedName>
</protein>
<dbReference type="Gene3D" id="3.40.250.10">
    <property type="entry name" value="Rhodanese-like domain"/>
    <property type="match status" value="1"/>
</dbReference>
<proteinExistence type="predicted"/>
<evidence type="ECO:0000313" key="4">
    <source>
        <dbReference type="Proteomes" id="UP000019226"/>
    </source>
</evidence>
<dbReference type="Pfam" id="PF00581">
    <property type="entry name" value="Rhodanese"/>
    <property type="match status" value="1"/>
</dbReference>
<organism evidence="3 4">
    <name type="scientific">Corynebacterium casei LMG S-19264</name>
    <dbReference type="NCBI Taxonomy" id="1285583"/>
    <lineage>
        <taxon>Bacteria</taxon>
        <taxon>Bacillati</taxon>
        <taxon>Actinomycetota</taxon>
        <taxon>Actinomycetes</taxon>
        <taxon>Mycobacteriales</taxon>
        <taxon>Corynebacteriaceae</taxon>
        <taxon>Corynebacterium</taxon>
    </lineage>
</organism>
<dbReference type="PANTHER" id="PTHR10953">
    <property type="entry name" value="UBIQUITIN-ACTIVATING ENZYME E1"/>
    <property type="match status" value="1"/>
</dbReference>
<evidence type="ECO:0000256" key="1">
    <source>
        <dbReference type="SAM" id="MobiDB-lite"/>
    </source>
</evidence>
<evidence type="ECO:0000259" key="2">
    <source>
        <dbReference type="PROSITE" id="PS50206"/>
    </source>
</evidence>
<dbReference type="Gene3D" id="3.40.50.720">
    <property type="entry name" value="NAD(P)-binding Rossmann-like Domain"/>
    <property type="match status" value="1"/>
</dbReference>
<sequence length="377" mass="40022">MTKLSPREISRYRRQLSLAGFGREAQEKLADAHVAVIGAGGLGSPALLYLAGAGVGEITIFDSDIVDVSNLHRQVIHNTANIGVNKAESARQALSALNPEVTINVVEERLDEHNIIERLRGADVVLDGTDNFATRYNASWACAVHGIPHVWASILGFDAQLSVFYADHGPIYEDLFPIPPAPGSVPSCSQAGVLGPTVGVVGSAMALEAIKLLTGVGTPLIGKIGYFTALEGTWEYIPLVGNPDVTDRVRTTGPTSGAEAFEEPPTSAPVSAADSASTPRIPEVDDIPENALVIDVRNPDEVAMFAIPGTLKFPLPRIMDGETPEEIAQAQQEPRPVVIHCAGGIRSARAVEALNQRGFSEGIYSLRGGIDAWLDKQ</sequence>
<name>A0ABN4CB14_9CORY</name>
<dbReference type="RefSeq" id="WP_025386949.1">
    <property type="nucleotide sequence ID" value="NZ_CP004350.1"/>
</dbReference>
<gene>
    <name evidence="3" type="ORF">CCASEI_01515</name>
</gene>
<accession>A0ABN4CB14</accession>
<dbReference type="InterPro" id="IPR035985">
    <property type="entry name" value="Ubiquitin-activating_enz"/>
</dbReference>
<dbReference type="Proteomes" id="UP000019226">
    <property type="component" value="Chromosome"/>
</dbReference>
<keyword evidence="4" id="KW-1185">Reference proteome</keyword>
<dbReference type="SMART" id="SM00450">
    <property type="entry name" value="RHOD"/>
    <property type="match status" value="1"/>
</dbReference>